<evidence type="ECO:0000256" key="3">
    <source>
        <dbReference type="ARBA" id="ARBA00023125"/>
    </source>
</evidence>
<dbReference type="PANTHER" id="PTHR13962">
    <property type="entry name" value="FORKHEAD BOX PROTEIN N3-LIKE PROTEIN-RELATED"/>
    <property type="match status" value="1"/>
</dbReference>
<evidence type="ECO:0000256" key="1">
    <source>
        <dbReference type="ARBA" id="ARBA00004123"/>
    </source>
</evidence>
<evidence type="ECO:0000256" key="2">
    <source>
        <dbReference type="ARBA" id="ARBA00023015"/>
    </source>
</evidence>
<dbReference type="InterPro" id="IPR036390">
    <property type="entry name" value="WH_DNA-bd_sf"/>
</dbReference>
<dbReference type="InterPro" id="IPR030456">
    <property type="entry name" value="TF_fork_head_CS_2"/>
</dbReference>
<dbReference type="PANTHER" id="PTHR13962:SF17">
    <property type="entry name" value="FORKHEAD BOX PROTEIN N4"/>
    <property type="match status" value="1"/>
</dbReference>
<reference evidence="8 9" key="1">
    <citation type="journal article" date="2024" name="BMC Genomics">
        <title>De novo assembly and annotation of Popillia japonica's genome with initial clues to its potential as an invasive pest.</title>
        <authorList>
            <person name="Cucini C."/>
            <person name="Boschi S."/>
            <person name="Funari R."/>
            <person name="Cardaioli E."/>
            <person name="Iannotti N."/>
            <person name="Marturano G."/>
            <person name="Paoli F."/>
            <person name="Bruttini M."/>
            <person name="Carapelli A."/>
            <person name="Frati F."/>
            <person name="Nardi F."/>
        </authorList>
    </citation>
    <scope>NUCLEOTIDE SEQUENCE [LARGE SCALE GENOMIC DNA]</scope>
    <source>
        <strain evidence="8">DMR45628</strain>
    </source>
</reference>
<evidence type="ECO:0000256" key="6">
    <source>
        <dbReference type="PROSITE-ProRule" id="PRU00089"/>
    </source>
</evidence>
<dbReference type="GO" id="GO:0005634">
    <property type="term" value="C:nucleus"/>
    <property type="evidence" value="ECO:0007669"/>
    <property type="project" value="UniProtKB-SubCell"/>
</dbReference>
<dbReference type="Proteomes" id="UP001458880">
    <property type="component" value="Unassembled WGS sequence"/>
</dbReference>
<dbReference type="SUPFAM" id="SSF46785">
    <property type="entry name" value="Winged helix' DNA-binding domain"/>
    <property type="match status" value="1"/>
</dbReference>
<dbReference type="GO" id="GO:0003700">
    <property type="term" value="F:DNA-binding transcription factor activity"/>
    <property type="evidence" value="ECO:0007669"/>
    <property type="project" value="InterPro"/>
</dbReference>
<dbReference type="InterPro" id="IPR047119">
    <property type="entry name" value="FOXN2/3-like"/>
</dbReference>
<evidence type="ECO:0000259" key="7">
    <source>
        <dbReference type="PROSITE" id="PS50039"/>
    </source>
</evidence>
<comment type="subcellular location">
    <subcellularLocation>
        <location evidence="1 6">Nucleus</location>
    </subcellularLocation>
</comment>
<dbReference type="InterPro" id="IPR001766">
    <property type="entry name" value="Fork_head_dom"/>
</dbReference>
<gene>
    <name evidence="8" type="ORF">QE152_g11159</name>
</gene>
<feature type="domain" description="Fork-head" evidence="7">
    <location>
        <begin position="271"/>
        <end position="343"/>
    </location>
</feature>
<name>A0AAW1LRH4_POPJA</name>
<keyword evidence="3 6" id="KW-0238">DNA-binding</keyword>
<dbReference type="Gene3D" id="1.10.10.10">
    <property type="entry name" value="Winged helix-like DNA-binding domain superfamily/Winged helix DNA-binding domain"/>
    <property type="match status" value="1"/>
</dbReference>
<evidence type="ECO:0000256" key="4">
    <source>
        <dbReference type="ARBA" id="ARBA00023163"/>
    </source>
</evidence>
<sequence length="490" mass="55394">MNGSNTNCNNNYIVRDSNTFPRTTTTIQRGNNFLPVKHWSNLLNSNKIGTITRASLPLPSNHCNNLRKNFERNRNSLPQIAIKRKDNESPCSTNTEVVLLNGNWDTSNKIPNIIAEMHNVNVEELQTLQNSNTCSNSKQIKLELNDCATPSPLGSDSGIEADCADGNLSWLLNYKIHELPPVPDCQPGDPPSYGNSCGNGGNQMQILKPDCKYSQIYATNNDSSKHNYYQQQVQNINITRQEKQTTINNSCKIDDATKTQNHAYRYTGPKKPPFTYTELIEHALNEKGELTVSGIYQWISDHFPFYKQNDDRWKNSVRHNLSINPHFRKGSKAVHGAGHLWTIAQREDKKTWNIKKQRMQQFIQTTLNDWNKERQNEIELAAATASILPENTEDINAHVMKMDVDQTQMNGKKQNVEVEYIIDVSGGLGDFLCPPVSKEQVVEECGLGGDYLITDLNPNTLGLNLTEAEIISGANLYDDLNFQCYELQTE</sequence>
<dbReference type="PRINTS" id="PR00053">
    <property type="entry name" value="FORKHEAD"/>
</dbReference>
<evidence type="ECO:0000256" key="5">
    <source>
        <dbReference type="ARBA" id="ARBA00023242"/>
    </source>
</evidence>
<dbReference type="SMART" id="SM00339">
    <property type="entry name" value="FH"/>
    <property type="match status" value="1"/>
</dbReference>
<feature type="DNA-binding region" description="Fork-head" evidence="6">
    <location>
        <begin position="271"/>
        <end position="343"/>
    </location>
</feature>
<dbReference type="AlphaFoldDB" id="A0AAW1LRH4"/>
<keyword evidence="2" id="KW-0805">Transcription regulation</keyword>
<dbReference type="PROSITE" id="PS00658">
    <property type="entry name" value="FORK_HEAD_2"/>
    <property type="match status" value="1"/>
</dbReference>
<evidence type="ECO:0000313" key="8">
    <source>
        <dbReference type="EMBL" id="KAK9736921.1"/>
    </source>
</evidence>
<accession>A0AAW1LRH4</accession>
<keyword evidence="4" id="KW-0804">Transcription</keyword>
<dbReference type="EMBL" id="JASPKY010000107">
    <property type="protein sequence ID" value="KAK9736921.1"/>
    <property type="molecule type" value="Genomic_DNA"/>
</dbReference>
<evidence type="ECO:0000313" key="9">
    <source>
        <dbReference type="Proteomes" id="UP001458880"/>
    </source>
</evidence>
<dbReference type="CDD" id="cd00059">
    <property type="entry name" value="FH_FOX"/>
    <property type="match status" value="1"/>
</dbReference>
<dbReference type="Pfam" id="PF00250">
    <property type="entry name" value="Forkhead"/>
    <property type="match status" value="1"/>
</dbReference>
<dbReference type="PROSITE" id="PS50039">
    <property type="entry name" value="FORK_HEAD_3"/>
    <property type="match status" value="1"/>
</dbReference>
<dbReference type="GO" id="GO:0000987">
    <property type="term" value="F:cis-regulatory region sequence-specific DNA binding"/>
    <property type="evidence" value="ECO:0007669"/>
    <property type="project" value="TreeGrafter"/>
</dbReference>
<keyword evidence="9" id="KW-1185">Reference proteome</keyword>
<comment type="caution">
    <text evidence="8">The sequence shown here is derived from an EMBL/GenBank/DDBJ whole genome shotgun (WGS) entry which is preliminary data.</text>
</comment>
<dbReference type="InterPro" id="IPR036388">
    <property type="entry name" value="WH-like_DNA-bd_sf"/>
</dbReference>
<proteinExistence type="predicted"/>
<protein>
    <submittedName>
        <fullName evidence="8">Forkhead domain</fullName>
    </submittedName>
</protein>
<organism evidence="8 9">
    <name type="scientific">Popillia japonica</name>
    <name type="common">Japanese beetle</name>
    <dbReference type="NCBI Taxonomy" id="7064"/>
    <lineage>
        <taxon>Eukaryota</taxon>
        <taxon>Metazoa</taxon>
        <taxon>Ecdysozoa</taxon>
        <taxon>Arthropoda</taxon>
        <taxon>Hexapoda</taxon>
        <taxon>Insecta</taxon>
        <taxon>Pterygota</taxon>
        <taxon>Neoptera</taxon>
        <taxon>Endopterygota</taxon>
        <taxon>Coleoptera</taxon>
        <taxon>Polyphaga</taxon>
        <taxon>Scarabaeiformia</taxon>
        <taxon>Scarabaeidae</taxon>
        <taxon>Rutelinae</taxon>
        <taxon>Popillia</taxon>
    </lineage>
</organism>
<keyword evidence="5 6" id="KW-0539">Nucleus</keyword>